<feature type="compositionally biased region" description="Polar residues" evidence="1">
    <location>
        <begin position="378"/>
        <end position="389"/>
    </location>
</feature>
<evidence type="ECO:0008006" key="4">
    <source>
        <dbReference type="Google" id="ProtNLM"/>
    </source>
</evidence>
<dbReference type="RefSeq" id="XP_023427676.1">
    <property type="nucleotide sequence ID" value="XM_023574296.1"/>
</dbReference>
<dbReference type="HOGENOM" id="CLU_511950_0_0_1"/>
<dbReference type="EMBL" id="HF679025">
    <property type="protein sequence ID" value="CCT65595.1"/>
    <property type="molecule type" value="Genomic_DNA"/>
</dbReference>
<sequence length="532" mass="59901">MAEEAEADRYMDELWGICLQRFMVDALSCPRNTYPTVHHIGKLFENLAHMLPREKLSTGMIQSGFHHIVRWANASFEGWVLTESDVEALNAKIQYLVEHQVAINDDHDVDGERLLVSMNLAATLIRILLQQSIDDGAISWDSTLQVLLSIALISATGAKAGDMSQHRCHQGNKCLCWEHISISWKPETGRLEAVISFKFCHRFKQDPDVNLTVTLQEIQDPSIGYACPINILLVWALRTGAVRQTSMKQLHDYIVNHPDNNKIWCRPTDPVLCSSSVGSGVLNFDTPIQLRSLQNLFKTLTKTVGLMEKGELDSGSRSQLELADGYPHKQISKRTRNSRGDVLRLCQELGLNPGDRKERDRASKELRKRNELGHHPINLSSAHGGTNTLYDPTPIDPNNEAILNDSMIDRNRHAENDAITDKWLLQQLETGCVHGMARATHLLSNPTVLGKRSGTFFHGDIQAMFILLSRINEYRYQHDDDEALPSTARHGGSRAEPTRFRYLCKEDGCDTTRSTLKEMNSHVLKYHGAGSD</sequence>
<feature type="compositionally biased region" description="Basic and acidic residues" evidence="1">
    <location>
        <begin position="354"/>
        <end position="374"/>
    </location>
</feature>
<gene>
    <name evidence="2" type="ORF">FFUJ_02551</name>
</gene>
<evidence type="ECO:0000313" key="3">
    <source>
        <dbReference type="Proteomes" id="UP000016800"/>
    </source>
</evidence>
<feature type="region of interest" description="Disordered" evidence="1">
    <location>
        <begin position="316"/>
        <end position="337"/>
    </location>
</feature>
<keyword evidence="3" id="KW-1185">Reference proteome</keyword>
<feature type="region of interest" description="Disordered" evidence="1">
    <location>
        <begin position="353"/>
        <end position="389"/>
    </location>
</feature>
<dbReference type="VEuPathDB" id="FungiDB:FFUJ_02551"/>
<evidence type="ECO:0000256" key="1">
    <source>
        <dbReference type="SAM" id="MobiDB-lite"/>
    </source>
</evidence>
<evidence type="ECO:0000313" key="2">
    <source>
        <dbReference type="EMBL" id="CCT65595.1"/>
    </source>
</evidence>
<accession>S0DT63</accession>
<name>S0DT63_GIBF5</name>
<dbReference type="AlphaFoldDB" id="S0DT63"/>
<dbReference type="GeneID" id="35396033"/>
<dbReference type="Proteomes" id="UP000016800">
    <property type="component" value="Chromosome III"/>
</dbReference>
<proteinExistence type="predicted"/>
<reference evidence="3" key="1">
    <citation type="journal article" date="2013" name="PLoS Pathog.">
        <title>Deciphering the cryptic genome: genome-wide analyses of the rice pathogen Fusarium fujikuroi reveal complex regulation of secondary metabolism and novel metabolites.</title>
        <authorList>
            <person name="Wiemann P."/>
            <person name="Sieber C.M."/>
            <person name="von Bargen K.W."/>
            <person name="Studt L."/>
            <person name="Niehaus E.M."/>
            <person name="Espino J.J."/>
            <person name="Huss K."/>
            <person name="Michielse C.B."/>
            <person name="Albermann S."/>
            <person name="Wagner D."/>
            <person name="Bergner S.V."/>
            <person name="Connolly L.R."/>
            <person name="Fischer A."/>
            <person name="Reuter G."/>
            <person name="Kleigrewe K."/>
            <person name="Bald T."/>
            <person name="Wingfield B.D."/>
            <person name="Ophir R."/>
            <person name="Freeman S."/>
            <person name="Hippler M."/>
            <person name="Smith K.M."/>
            <person name="Brown D.W."/>
            <person name="Proctor R.H."/>
            <person name="Munsterkotter M."/>
            <person name="Freitag M."/>
            <person name="Humpf H.U."/>
            <person name="Guldener U."/>
            <person name="Tudzynski B."/>
        </authorList>
    </citation>
    <scope>NUCLEOTIDE SEQUENCE [LARGE SCALE GENOMIC DNA]</scope>
    <source>
        <strain evidence="3">CBS 195.34 / IMI 58289 / NRRL A-6831</strain>
    </source>
</reference>
<protein>
    <recommendedName>
        <fullName evidence="4">C2H2-type domain-containing protein</fullName>
    </recommendedName>
</protein>
<organism evidence="2 3">
    <name type="scientific">Gibberella fujikuroi (strain CBS 195.34 / IMI 58289 / NRRL A-6831)</name>
    <name type="common">Bakanae and foot rot disease fungus</name>
    <name type="synonym">Fusarium fujikuroi</name>
    <dbReference type="NCBI Taxonomy" id="1279085"/>
    <lineage>
        <taxon>Eukaryota</taxon>
        <taxon>Fungi</taxon>
        <taxon>Dikarya</taxon>
        <taxon>Ascomycota</taxon>
        <taxon>Pezizomycotina</taxon>
        <taxon>Sordariomycetes</taxon>
        <taxon>Hypocreomycetidae</taxon>
        <taxon>Hypocreales</taxon>
        <taxon>Nectriaceae</taxon>
        <taxon>Fusarium</taxon>
        <taxon>Fusarium fujikuroi species complex</taxon>
    </lineage>
</organism>